<name>A0A2M7VFM8_9BACT</name>
<gene>
    <name evidence="2" type="ORF">COX77_01480</name>
</gene>
<accession>A0A2M7VFM8</accession>
<dbReference type="PANTHER" id="PTHR21028">
    <property type="entry name" value="SI:CH211-156B7.4"/>
    <property type="match status" value="1"/>
</dbReference>
<dbReference type="EMBL" id="PFPO01000027">
    <property type="protein sequence ID" value="PIZ99440.1"/>
    <property type="molecule type" value="Genomic_DNA"/>
</dbReference>
<evidence type="ECO:0000313" key="2">
    <source>
        <dbReference type="EMBL" id="PIZ99440.1"/>
    </source>
</evidence>
<dbReference type="InterPro" id="IPR008173">
    <property type="entry name" value="Adenylyl_cyclase_CyaB"/>
</dbReference>
<dbReference type="InterPro" id="IPR033469">
    <property type="entry name" value="CYTH-like_dom_sf"/>
</dbReference>
<dbReference type="SUPFAM" id="SSF55154">
    <property type="entry name" value="CYTH-like phosphatases"/>
    <property type="match status" value="1"/>
</dbReference>
<comment type="caution">
    <text evidence="2">The sequence shown here is derived from an EMBL/GenBank/DDBJ whole genome shotgun (WGS) entry which is preliminary data.</text>
</comment>
<reference evidence="3" key="1">
    <citation type="submission" date="2017-09" db="EMBL/GenBank/DDBJ databases">
        <title>Depth-based differentiation of microbial function through sediment-hosted aquifers and enrichment of novel symbionts in the deep terrestrial subsurface.</title>
        <authorList>
            <person name="Probst A.J."/>
            <person name="Ladd B."/>
            <person name="Jarett J.K."/>
            <person name="Geller-Mcgrath D.E."/>
            <person name="Sieber C.M.K."/>
            <person name="Emerson J.B."/>
            <person name="Anantharaman K."/>
            <person name="Thomas B.C."/>
            <person name="Malmstrom R."/>
            <person name="Stieglmeier M."/>
            <person name="Klingl A."/>
            <person name="Woyke T."/>
            <person name="Ryan C.M."/>
            <person name="Banfield J.F."/>
        </authorList>
    </citation>
    <scope>NUCLEOTIDE SEQUENCE [LARGE SCALE GENOMIC DNA]</scope>
</reference>
<protein>
    <submittedName>
        <fullName evidence="2">Adenylate cyclase</fullName>
    </submittedName>
</protein>
<sequence>MEHINIEIKAKCLNQIRIREIIKSHKADFKGIDHQIDTYFKVSSGRLKLREGNIENYLIFYEREDKEGPKQSNVILHKFNPNSNLKELLIKSLGVLTIVDKQREIYFINNVKFHLDNVKDLGTFIEIEAIDMTGNIGKEKLLEQCNYYLKLFEIKDSDLLTNSYSDQILKHL</sequence>
<dbReference type="Pfam" id="PF01928">
    <property type="entry name" value="CYTH"/>
    <property type="match status" value="1"/>
</dbReference>
<evidence type="ECO:0000313" key="3">
    <source>
        <dbReference type="Proteomes" id="UP000230405"/>
    </source>
</evidence>
<dbReference type="Proteomes" id="UP000230405">
    <property type="component" value="Unassembled WGS sequence"/>
</dbReference>
<dbReference type="Gene3D" id="2.40.320.10">
    <property type="entry name" value="Hypothetical Protein Pfu-838710-001"/>
    <property type="match status" value="1"/>
</dbReference>
<evidence type="ECO:0000259" key="1">
    <source>
        <dbReference type="Pfam" id="PF01928"/>
    </source>
</evidence>
<dbReference type="AlphaFoldDB" id="A0A2M7VFM8"/>
<organism evidence="2 3">
    <name type="scientific">Candidatus Komeilibacteria bacterium CG_4_10_14_0_2_um_filter_37_10</name>
    <dbReference type="NCBI Taxonomy" id="1974470"/>
    <lineage>
        <taxon>Bacteria</taxon>
        <taxon>Candidatus Komeiliibacteriota</taxon>
    </lineage>
</organism>
<proteinExistence type="predicted"/>
<dbReference type="PANTHER" id="PTHR21028:SF2">
    <property type="entry name" value="CYTH DOMAIN-CONTAINING PROTEIN"/>
    <property type="match status" value="1"/>
</dbReference>
<dbReference type="CDD" id="cd07890">
    <property type="entry name" value="CYTH-like_AC_IV-like"/>
    <property type="match status" value="1"/>
</dbReference>
<dbReference type="InterPro" id="IPR023577">
    <property type="entry name" value="CYTH_domain"/>
</dbReference>
<feature type="domain" description="CYTH" evidence="1">
    <location>
        <begin position="4"/>
        <end position="137"/>
    </location>
</feature>